<evidence type="ECO:0000313" key="2">
    <source>
        <dbReference type="WBParaSite" id="Smp_200130.1"/>
    </source>
</evidence>
<accession>G4VAT6</accession>
<dbReference type="GeneID" id="29830383"/>
<sequence>MMLLRCDITTHPNYCSYSISTSYFFSSYEVLFPRGCYLIDDFGTSIGCSTTRRSKACPVQLVVLRHIHANLQFTQSSESPAN</sequence>
<name>G4VAT6_SCHMA</name>
<dbReference type="WBParaSite" id="Smp_200130.1">
    <property type="protein sequence ID" value="Smp_200130.1"/>
    <property type="gene ID" value="Smp_200130"/>
</dbReference>
<reference evidence="1" key="1">
    <citation type="journal article" date="2012" name="PLoS Negl. Trop. Dis.">
        <title>A systematically improved high quality genome and transcriptome of the human blood fluke Schistosoma mansoni.</title>
        <authorList>
            <person name="Protasio A.V."/>
            <person name="Tsai I.J."/>
            <person name="Babbage A."/>
            <person name="Nichol S."/>
            <person name="Hunt M."/>
            <person name="Aslett M.A."/>
            <person name="De Silva N."/>
            <person name="Velarde G.S."/>
            <person name="Anderson T.J."/>
            <person name="Clark R.C."/>
            <person name="Davidson C."/>
            <person name="Dillon G.P."/>
            <person name="Holroyd N.E."/>
            <person name="LoVerde P.T."/>
            <person name="Lloyd C."/>
            <person name="McQuillan J."/>
            <person name="Oliveira G."/>
            <person name="Otto T.D."/>
            <person name="Parker-Manuel S.J."/>
            <person name="Quail M.A."/>
            <person name="Wilson R.A."/>
            <person name="Zerlotini A."/>
            <person name="Dunne D.W."/>
            <person name="Berriman M."/>
        </authorList>
    </citation>
    <scope>NUCLEOTIDE SEQUENCE [LARGE SCALE GENOMIC DNA]</scope>
    <source>
        <strain evidence="1">Puerto Rican</strain>
    </source>
</reference>
<dbReference type="CTD" id="29830383"/>
<dbReference type="HOGENOM" id="CLU_2561128_0_0_1"/>
<keyword evidence="1" id="KW-1185">Reference proteome</keyword>
<evidence type="ECO:0000313" key="1">
    <source>
        <dbReference type="Proteomes" id="UP000008854"/>
    </source>
</evidence>
<organism evidence="1 2">
    <name type="scientific">Schistosoma mansoni</name>
    <name type="common">Blood fluke</name>
    <dbReference type="NCBI Taxonomy" id="6183"/>
    <lineage>
        <taxon>Eukaryota</taxon>
        <taxon>Metazoa</taxon>
        <taxon>Spiralia</taxon>
        <taxon>Lophotrochozoa</taxon>
        <taxon>Platyhelminthes</taxon>
        <taxon>Trematoda</taxon>
        <taxon>Digenea</taxon>
        <taxon>Strigeidida</taxon>
        <taxon>Schistosomatoidea</taxon>
        <taxon>Schistosomatidae</taxon>
        <taxon>Schistosoma</taxon>
    </lineage>
</organism>
<dbReference type="KEGG" id="smm:Smp_200130"/>
<dbReference type="RefSeq" id="XP_018649389.1">
    <property type="nucleotide sequence ID" value="XM_018795036.1"/>
</dbReference>
<dbReference type="InParanoid" id="G4VAT6"/>
<dbReference type="Proteomes" id="UP000008854">
    <property type="component" value="Unassembled WGS sequence"/>
</dbReference>
<reference evidence="2" key="2">
    <citation type="submission" date="2018-12" db="UniProtKB">
        <authorList>
            <consortium name="WormBaseParasite"/>
        </authorList>
    </citation>
    <scope>IDENTIFICATION</scope>
    <source>
        <strain evidence="2">Puerto Rican</strain>
    </source>
</reference>
<protein>
    <submittedName>
        <fullName evidence="2">Smp_200130</fullName>
    </submittedName>
</protein>
<proteinExistence type="predicted"/>
<dbReference type="AlphaFoldDB" id="G4VAT6"/>